<dbReference type="Gene3D" id="1.25.10.20">
    <property type="entry name" value="Vitellinogen, superhelical"/>
    <property type="match status" value="1"/>
</dbReference>
<evidence type="ECO:0000313" key="2">
    <source>
        <dbReference type="EMBL" id="CAL4115962.1"/>
    </source>
</evidence>
<accession>A0AAV2R5H2</accession>
<gene>
    <name evidence="2" type="ORF">MNOR_LOCUS20827</name>
</gene>
<dbReference type="EMBL" id="CAXKWB010016326">
    <property type="protein sequence ID" value="CAL4115962.1"/>
    <property type="molecule type" value="Genomic_DNA"/>
</dbReference>
<proteinExistence type="predicted"/>
<organism evidence="2 3">
    <name type="scientific">Meganyctiphanes norvegica</name>
    <name type="common">Northern krill</name>
    <name type="synonym">Thysanopoda norvegica</name>
    <dbReference type="NCBI Taxonomy" id="48144"/>
    <lineage>
        <taxon>Eukaryota</taxon>
        <taxon>Metazoa</taxon>
        <taxon>Ecdysozoa</taxon>
        <taxon>Arthropoda</taxon>
        <taxon>Crustacea</taxon>
        <taxon>Multicrustacea</taxon>
        <taxon>Malacostraca</taxon>
        <taxon>Eumalacostraca</taxon>
        <taxon>Eucarida</taxon>
        <taxon>Euphausiacea</taxon>
        <taxon>Euphausiidae</taxon>
        <taxon>Meganyctiphanes</taxon>
    </lineage>
</organism>
<dbReference type="SUPFAM" id="SSF48431">
    <property type="entry name" value="Lipovitellin-phosvitin complex, superhelical domain"/>
    <property type="match status" value="1"/>
</dbReference>
<evidence type="ECO:0000313" key="3">
    <source>
        <dbReference type="Proteomes" id="UP001497623"/>
    </source>
</evidence>
<reference evidence="2 3" key="1">
    <citation type="submission" date="2024-05" db="EMBL/GenBank/DDBJ databases">
        <authorList>
            <person name="Wallberg A."/>
        </authorList>
    </citation>
    <scope>NUCLEOTIDE SEQUENCE [LARGE SCALE GENOMIC DNA]</scope>
</reference>
<feature type="non-terminal residue" evidence="2">
    <location>
        <position position="1"/>
    </location>
</feature>
<dbReference type="AlphaFoldDB" id="A0AAV2R5H2"/>
<dbReference type="Pfam" id="PF01347">
    <property type="entry name" value="Vitellogenin_N"/>
    <property type="match status" value="1"/>
</dbReference>
<sequence>TPYQFLLEKFKSMGVEAPENFANILDFILNAPVNLKTTKMIEPIMNWVMNDLEDSRVLKSLAVINFATLVTRACLNPCGREYLGNSGCQMDNCKKLVEDTYLPWLAEGLNNEGNQVWERMVYMMALYNFNSEKILTIIRPYAIGTAAGPDTRLRLTAIYALRKNDMPYSTKNEILQG</sequence>
<evidence type="ECO:0000259" key="1">
    <source>
        <dbReference type="Pfam" id="PF01347"/>
    </source>
</evidence>
<dbReference type="InterPro" id="IPR001747">
    <property type="entry name" value="Vitellogenin_N"/>
</dbReference>
<dbReference type="Proteomes" id="UP001497623">
    <property type="component" value="Unassembled WGS sequence"/>
</dbReference>
<comment type="caution">
    <text evidence="2">The sequence shown here is derived from an EMBL/GenBank/DDBJ whole genome shotgun (WGS) entry which is preliminary data.</text>
</comment>
<name>A0AAV2R5H2_MEGNR</name>
<keyword evidence="3" id="KW-1185">Reference proteome</keyword>
<dbReference type="InterPro" id="IPR011030">
    <property type="entry name" value="Lipovitellin_superhlx_dom"/>
</dbReference>
<feature type="non-terminal residue" evidence="2">
    <location>
        <position position="177"/>
    </location>
</feature>
<protein>
    <recommendedName>
        <fullName evidence="1">Vitellogenin domain-containing protein</fullName>
    </recommendedName>
</protein>
<dbReference type="GO" id="GO:0005319">
    <property type="term" value="F:lipid transporter activity"/>
    <property type="evidence" value="ECO:0007669"/>
    <property type="project" value="InterPro"/>
</dbReference>
<feature type="domain" description="Vitellogenin" evidence="1">
    <location>
        <begin position="5"/>
        <end position="164"/>
    </location>
</feature>